<dbReference type="EMBL" id="JBHSRJ010000008">
    <property type="protein sequence ID" value="MFC6044940.1"/>
    <property type="molecule type" value="Genomic_DNA"/>
</dbReference>
<reference evidence="4" key="1">
    <citation type="journal article" date="2019" name="Int. J. Syst. Evol. Microbiol.">
        <title>The Global Catalogue of Microorganisms (GCM) 10K type strain sequencing project: providing services to taxonomists for standard genome sequencing and annotation.</title>
        <authorList>
            <consortium name="The Broad Institute Genomics Platform"/>
            <consortium name="The Broad Institute Genome Sequencing Center for Infectious Disease"/>
            <person name="Wu L."/>
            <person name="Ma J."/>
        </authorList>
    </citation>
    <scope>NUCLEOTIDE SEQUENCE [LARGE SCALE GENOMIC DNA]</scope>
    <source>
        <strain evidence="4">CCUG 54522</strain>
    </source>
</reference>
<dbReference type="RefSeq" id="WP_379157236.1">
    <property type="nucleotide sequence ID" value="NZ_JBHSRJ010000008.1"/>
</dbReference>
<feature type="transmembrane region" description="Helical" evidence="1">
    <location>
        <begin position="210"/>
        <end position="227"/>
    </location>
</feature>
<dbReference type="Pfam" id="PF06724">
    <property type="entry name" value="DUF1206"/>
    <property type="match status" value="3"/>
</dbReference>
<name>A0ABW1LND5_9ACTN</name>
<keyword evidence="1" id="KW-0812">Transmembrane</keyword>
<dbReference type="Proteomes" id="UP001596135">
    <property type="component" value="Unassembled WGS sequence"/>
</dbReference>
<proteinExistence type="predicted"/>
<feature type="domain" description="DUF1206" evidence="2">
    <location>
        <begin position="29"/>
        <end position="96"/>
    </location>
</feature>
<protein>
    <submittedName>
        <fullName evidence="3">DUF1206 domain-containing protein</fullName>
    </submittedName>
</protein>
<comment type="caution">
    <text evidence="3">The sequence shown here is derived from an EMBL/GenBank/DDBJ whole genome shotgun (WGS) entry which is preliminary data.</text>
</comment>
<feature type="domain" description="DUF1206" evidence="2">
    <location>
        <begin position="113"/>
        <end position="178"/>
    </location>
</feature>
<keyword evidence="1" id="KW-0472">Membrane</keyword>
<sequence>MPTRPSTAPSSPRSPISPDRDWIDWVARAGLVAYGVVYVLIGWLAIQLAFGDRSGAPSSSGALRELAQQHFGGVLIWVVSIGMFLLALWQLVEAAFGHRDEDGRKRVGKRLASAGKAIVYVVIGVSGVKIAIGSSSSGKGEETFTAQLMDLPAGQVLVVAVGLAIIGFGLFQLYRAWTEGFADKLDSEGRSGKSGTAYVAFGKAGYSARGVAFAIVGGLFCYAGITHEAKKSGGLDQALFTVLDQPFGPFLLGIVGVGLACFGLFTFAQARHLSR</sequence>
<dbReference type="InterPro" id="IPR009597">
    <property type="entry name" value="DUF1206"/>
</dbReference>
<keyword evidence="4" id="KW-1185">Reference proteome</keyword>
<evidence type="ECO:0000313" key="4">
    <source>
        <dbReference type="Proteomes" id="UP001596135"/>
    </source>
</evidence>
<evidence type="ECO:0000259" key="2">
    <source>
        <dbReference type="Pfam" id="PF06724"/>
    </source>
</evidence>
<organism evidence="3 4">
    <name type="scientific">Nocardioides hankookensis</name>
    <dbReference type="NCBI Taxonomy" id="443157"/>
    <lineage>
        <taxon>Bacteria</taxon>
        <taxon>Bacillati</taxon>
        <taxon>Actinomycetota</taxon>
        <taxon>Actinomycetes</taxon>
        <taxon>Propionibacteriales</taxon>
        <taxon>Nocardioidaceae</taxon>
        <taxon>Nocardioides</taxon>
    </lineage>
</organism>
<feature type="domain" description="DUF1206" evidence="2">
    <location>
        <begin position="204"/>
        <end position="271"/>
    </location>
</feature>
<feature type="transmembrane region" description="Helical" evidence="1">
    <location>
        <begin position="152"/>
        <end position="174"/>
    </location>
</feature>
<feature type="transmembrane region" description="Helical" evidence="1">
    <location>
        <begin position="31"/>
        <end position="50"/>
    </location>
</feature>
<feature type="transmembrane region" description="Helical" evidence="1">
    <location>
        <begin position="70"/>
        <end position="92"/>
    </location>
</feature>
<feature type="transmembrane region" description="Helical" evidence="1">
    <location>
        <begin position="247"/>
        <end position="268"/>
    </location>
</feature>
<accession>A0ABW1LND5</accession>
<evidence type="ECO:0000313" key="3">
    <source>
        <dbReference type="EMBL" id="MFC6044940.1"/>
    </source>
</evidence>
<keyword evidence="1" id="KW-1133">Transmembrane helix</keyword>
<gene>
    <name evidence="3" type="ORF">ACFPYL_17755</name>
</gene>
<evidence type="ECO:0000256" key="1">
    <source>
        <dbReference type="SAM" id="Phobius"/>
    </source>
</evidence>
<feature type="transmembrane region" description="Helical" evidence="1">
    <location>
        <begin position="113"/>
        <end position="132"/>
    </location>
</feature>